<accession>A0A5N6S356</accession>
<reference evidence="2 3" key="1">
    <citation type="submission" date="2018-04" db="EMBL/GenBank/DDBJ databases">
        <authorList>
            <person name="Eckel V.P."/>
            <person name="Vogel R.F."/>
        </authorList>
    </citation>
    <scope>NUCLEOTIDE SEQUENCE [LARGE SCALE GENOMIC DNA]</scope>
    <source>
        <strain evidence="3">TMW 2.1764</strain>
    </source>
</reference>
<dbReference type="InterPro" id="IPR037914">
    <property type="entry name" value="SpoVT-AbrB_sf"/>
</dbReference>
<keyword evidence="2" id="KW-0238">DNA-binding</keyword>
<dbReference type="InterPro" id="IPR039052">
    <property type="entry name" value="Antitox_PemI-like"/>
</dbReference>
<dbReference type="PANTHER" id="PTHR40516:SF1">
    <property type="entry name" value="ANTITOXIN CHPS-RELATED"/>
    <property type="match status" value="1"/>
</dbReference>
<dbReference type="Proteomes" id="UP000325415">
    <property type="component" value="Unassembled WGS sequence"/>
</dbReference>
<name>A0A5N6S356_9BIFI</name>
<dbReference type="Pfam" id="PF04014">
    <property type="entry name" value="MazE_antitoxin"/>
    <property type="match status" value="1"/>
</dbReference>
<dbReference type="AlphaFoldDB" id="A0A5N6S356"/>
<protein>
    <submittedName>
        <fullName evidence="2">AbrB/MazE/SpoVT family DNA-binding domain-containing protein</fullName>
    </submittedName>
</protein>
<dbReference type="InterPro" id="IPR007159">
    <property type="entry name" value="SpoVT-AbrB_dom"/>
</dbReference>
<evidence type="ECO:0000313" key="3">
    <source>
        <dbReference type="Proteomes" id="UP000325415"/>
    </source>
</evidence>
<dbReference type="Gene3D" id="2.10.260.10">
    <property type="match status" value="1"/>
</dbReference>
<keyword evidence="3" id="KW-1185">Reference proteome</keyword>
<dbReference type="GO" id="GO:0097351">
    <property type="term" value="F:toxin sequestering activity"/>
    <property type="evidence" value="ECO:0007669"/>
    <property type="project" value="InterPro"/>
</dbReference>
<evidence type="ECO:0000313" key="2">
    <source>
        <dbReference type="EMBL" id="KAE8128467.1"/>
    </source>
</evidence>
<sequence length="98" mass="11018">MFILCINKMKWRPNMTTMTVRKWGNSQGVRLSRTLLAQTGLHVGDELDVEIRNNSIVISPKRRRAIHPKNIDALFAGYEGDFKSTEDGFAGAVGREAL</sequence>
<evidence type="ECO:0000259" key="1">
    <source>
        <dbReference type="SMART" id="SM00966"/>
    </source>
</evidence>
<gene>
    <name evidence="2" type="ORF">DDE84_06185</name>
</gene>
<dbReference type="EMBL" id="QDAG01000005">
    <property type="protein sequence ID" value="KAE8128467.1"/>
    <property type="molecule type" value="Genomic_DNA"/>
</dbReference>
<proteinExistence type="predicted"/>
<dbReference type="GO" id="GO:0003677">
    <property type="term" value="F:DNA binding"/>
    <property type="evidence" value="ECO:0007669"/>
    <property type="project" value="UniProtKB-KW"/>
</dbReference>
<feature type="domain" description="SpoVT-AbrB" evidence="1">
    <location>
        <begin position="21"/>
        <end position="66"/>
    </location>
</feature>
<dbReference type="SUPFAM" id="SSF89447">
    <property type="entry name" value="AbrB/MazE/MraZ-like"/>
    <property type="match status" value="1"/>
</dbReference>
<comment type="caution">
    <text evidence="2">The sequence shown here is derived from an EMBL/GenBank/DDBJ whole genome shotgun (WGS) entry which is preliminary data.</text>
</comment>
<dbReference type="SMART" id="SM00966">
    <property type="entry name" value="SpoVT_AbrB"/>
    <property type="match status" value="1"/>
</dbReference>
<organism evidence="2 3">
    <name type="scientific">Bifidobacterium tibiigranuli</name>
    <dbReference type="NCBI Taxonomy" id="2172043"/>
    <lineage>
        <taxon>Bacteria</taxon>
        <taxon>Bacillati</taxon>
        <taxon>Actinomycetota</taxon>
        <taxon>Actinomycetes</taxon>
        <taxon>Bifidobacteriales</taxon>
        <taxon>Bifidobacteriaceae</taxon>
        <taxon>Bifidobacterium</taxon>
    </lineage>
</organism>
<dbReference type="PANTHER" id="PTHR40516">
    <property type="entry name" value="ANTITOXIN CHPS-RELATED"/>
    <property type="match status" value="1"/>
</dbReference>